<reference evidence="2" key="1">
    <citation type="journal article" date="2015" name="Mitochondrial DNA">
        <title>The complete mitochondrial genome sequence and gene organization of Tridentiger trigonocephalus (Gobiidae: Gobionellinae) with phylogenetic consideration.</title>
        <authorList>
            <person name="Wei H."/>
            <person name="Ma H."/>
            <person name="Ma C."/>
            <person name="Zhang F."/>
            <person name="Wang W."/>
            <person name="Chen W."/>
            <person name="Ma L."/>
        </authorList>
    </citation>
    <scope>NUCLEOTIDE SEQUENCE</scope>
</reference>
<organism evidence="2">
    <name type="scientific">Tridentiger trigonocephalus</name>
    <dbReference type="NCBI Taxonomy" id="55557"/>
    <lineage>
        <taxon>Eukaryota</taxon>
        <taxon>Metazoa</taxon>
        <taxon>Chordata</taxon>
        <taxon>Craniata</taxon>
        <taxon>Vertebrata</taxon>
        <taxon>Euteleostomi</taxon>
        <taxon>Actinopterygii</taxon>
        <taxon>Neopterygii</taxon>
        <taxon>Teleostei</taxon>
        <taxon>Neoteleostei</taxon>
        <taxon>Acanthomorphata</taxon>
        <taxon>Gobiaria</taxon>
        <taxon>Gobiiformes</taxon>
        <taxon>Gobioidei</taxon>
        <taxon>Gobiidae</taxon>
        <taxon>Gobionellinae</taxon>
        <taxon>Tridentiger</taxon>
    </lineage>
</organism>
<geneLocation type="mitochondrion" evidence="2"/>
<accession>A0A140HDB6</accession>
<dbReference type="AlphaFoldDB" id="A0A140HDB6"/>
<sequence length="621" mass="72609">MHLTPTMMTTSLIIIFILLLYPLITTLTPNPKASSWALTQVKTAVKTSIYYQPSTPDPFHFKGGTNCYHHLDLNKYPYFWHQHYLKVWFLLYHFYPRGPMCNLVYPTICLMMHACWPKHKPIFYMSPDLPNCHNYSCHSYQHISNFHWLGGGTHYILSTNWLMMWAGRCKHSCTPSSSLWPCWGYWINLLYSMNSHQPLLLKNATNFYSCTNYTPNLPPFTSYYCCHWQIRPIWTSPLATRCHTTPHTSISPTPLKHYGSSSHFLNNPHKSFTTKLPFNLNYLPMPWRSNNLIYSNMCINTEWHYKNCCLFNILPAWPHNSNNWPKPTSACISAYLHPCILQSHAFPMLMLYYSQPKWWAGHPENTWHAPFSPLHFLLFNSTQPCPHWYSFFSWIFFYTCHHWSPECFMPYCLSPNPDSYCHLFHRYLQPPHCILCLHTPPTVYCFFPYYWKYLICDLPYYTSCSTKYCCRVFDHIKHCPSLDTCNDYAPPSKTIRPNCNHYWTPSSPTISQFNNQTTPSNPQTLPPPLLCYASLLPTNCTPSSPKSQPLSTPMHCPPNCMPNMTTTIMPKSSFQNLPPTYHNNKYCSTTHDLNLPCPIFHHPYVSPTNPYSLDSSECPPT</sequence>
<keyword evidence="2" id="KW-0496">Mitochondrion</keyword>
<dbReference type="CTD" id="4540"/>
<proteinExistence type="predicted"/>
<feature type="signal peptide" evidence="1">
    <location>
        <begin position="1"/>
        <end position="26"/>
    </location>
</feature>
<keyword evidence="1" id="KW-0732">Signal</keyword>
<dbReference type="GeneID" id="27109858"/>
<name>A0A140HDB6_9GOBI</name>
<dbReference type="RefSeq" id="YP_009240308.1">
    <property type="nucleotide sequence ID" value="NC_029738.1"/>
</dbReference>
<reference evidence="2" key="2">
    <citation type="submission" date="2015-07" db="EMBL/GenBank/DDBJ databases">
        <authorList>
            <person name="Noorani M."/>
        </authorList>
    </citation>
    <scope>NUCLEOTIDE SEQUENCE</scope>
</reference>
<gene>
    <name evidence="2" type="primary">ND5</name>
</gene>
<protein>
    <submittedName>
        <fullName evidence="2">NADH dehydrogenase subunit 5</fullName>
    </submittedName>
</protein>
<dbReference type="EMBL" id="KT282115">
    <property type="protein sequence ID" value="AMO02255.1"/>
    <property type="molecule type" value="Genomic_DNA"/>
</dbReference>
<feature type="chain" id="PRO_5007302536" evidence="1">
    <location>
        <begin position="27"/>
        <end position="621"/>
    </location>
</feature>
<evidence type="ECO:0000256" key="1">
    <source>
        <dbReference type="SAM" id="SignalP"/>
    </source>
</evidence>
<evidence type="ECO:0000313" key="2">
    <source>
        <dbReference type="EMBL" id="AMO02255.1"/>
    </source>
</evidence>